<dbReference type="GO" id="GO:0006412">
    <property type="term" value="P:translation"/>
    <property type="evidence" value="ECO:0007669"/>
    <property type="project" value="UniProtKB-UniRule"/>
</dbReference>
<dbReference type="Pfam" id="PF01327">
    <property type="entry name" value="Pep_deformylase"/>
    <property type="match status" value="1"/>
</dbReference>
<dbReference type="CDD" id="cd00487">
    <property type="entry name" value="Pep_deformylase"/>
    <property type="match status" value="1"/>
</dbReference>
<feature type="binding site" evidence="2">
    <location>
        <position position="136"/>
    </location>
    <ligand>
        <name>Fe cation</name>
        <dbReference type="ChEBI" id="CHEBI:24875"/>
    </ligand>
</feature>
<feature type="active site" evidence="2">
    <location>
        <position position="137"/>
    </location>
</feature>
<reference evidence="3 4" key="1">
    <citation type="submission" date="2017-09" db="EMBL/GenBank/DDBJ databases">
        <title>Depth-based differentiation of microbial function through sediment-hosted aquifers and enrichment of novel symbionts in the deep terrestrial subsurface.</title>
        <authorList>
            <person name="Probst A.J."/>
            <person name="Ladd B."/>
            <person name="Jarett J.K."/>
            <person name="Geller-Mcgrath D.E."/>
            <person name="Sieber C.M."/>
            <person name="Emerson J.B."/>
            <person name="Anantharaman K."/>
            <person name="Thomas B.C."/>
            <person name="Malmstrom R."/>
            <person name="Stieglmeier M."/>
            <person name="Klingl A."/>
            <person name="Woyke T."/>
            <person name="Ryan C.M."/>
            <person name="Banfield J.F."/>
        </authorList>
    </citation>
    <scope>NUCLEOTIDE SEQUENCE [LARGE SCALE GENOMIC DNA]</scope>
    <source>
        <strain evidence="3">CG17_big_fil_post_rev_8_21_14_2_50_48_46</strain>
    </source>
</reference>
<dbReference type="Proteomes" id="UP000231019">
    <property type="component" value="Unassembled WGS sequence"/>
</dbReference>
<dbReference type="InterPro" id="IPR023635">
    <property type="entry name" value="Peptide_deformylase"/>
</dbReference>
<evidence type="ECO:0000256" key="2">
    <source>
        <dbReference type="HAMAP-Rule" id="MF_00163"/>
    </source>
</evidence>
<comment type="function">
    <text evidence="2">Removes the formyl group from the N-terminal Met of newly synthesized proteins. Requires at least a dipeptide for an efficient rate of reaction. N-terminal L-methionine is a prerequisite for activity but the enzyme has broad specificity at other positions.</text>
</comment>
<dbReference type="PANTHER" id="PTHR10458:SF22">
    <property type="entry name" value="PEPTIDE DEFORMYLASE"/>
    <property type="match status" value="1"/>
</dbReference>
<comment type="cofactor">
    <cofactor evidence="2">
        <name>Fe(2+)</name>
        <dbReference type="ChEBI" id="CHEBI:29033"/>
    </cofactor>
    <text evidence="2">Binds 1 Fe(2+) ion.</text>
</comment>
<keyword evidence="2" id="KW-0378">Hydrolase</keyword>
<keyword evidence="2" id="KW-0648">Protein biosynthesis</keyword>
<dbReference type="PRINTS" id="PR01576">
    <property type="entry name" value="PDEFORMYLASE"/>
</dbReference>
<comment type="similarity">
    <text evidence="1 2">Belongs to the polypeptide deformylase family.</text>
</comment>
<comment type="catalytic activity">
    <reaction evidence="2">
        <text>N-terminal N-formyl-L-methionyl-[peptide] + H2O = N-terminal L-methionyl-[peptide] + formate</text>
        <dbReference type="Rhea" id="RHEA:24420"/>
        <dbReference type="Rhea" id="RHEA-COMP:10639"/>
        <dbReference type="Rhea" id="RHEA-COMP:10640"/>
        <dbReference type="ChEBI" id="CHEBI:15377"/>
        <dbReference type="ChEBI" id="CHEBI:15740"/>
        <dbReference type="ChEBI" id="CHEBI:49298"/>
        <dbReference type="ChEBI" id="CHEBI:64731"/>
        <dbReference type="EC" id="3.5.1.88"/>
    </reaction>
</comment>
<organism evidence="3 4">
    <name type="scientific">bacterium (Candidatus Blackallbacteria) CG17_big_fil_post_rev_8_21_14_2_50_48_46</name>
    <dbReference type="NCBI Taxonomy" id="2014261"/>
    <lineage>
        <taxon>Bacteria</taxon>
        <taxon>Candidatus Blackallbacteria</taxon>
    </lineage>
</organism>
<evidence type="ECO:0000313" key="4">
    <source>
        <dbReference type="Proteomes" id="UP000231019"/>
    </source>
</evidence>
<name>A0A2M7G8U4_9BACT</name>
<proteinExistence type="inferred from homology"/>
<dbReference type="InterPro" id="IPR036821">
    <property type="entry name" value="Peptide_deformylase_sf"/>
</dbReference>
<dbReference type="GO" id="GO:0046872">
    <property type="term" value="F:metal ion binding"/>
    <property type="evidence" value="ECO:0007669"/>
    <property type="project" value="UniProtKB-KW"/>
</dbReference>
<comment type="caution">
    <text evidence="3">The sequence shown here is derived from an EMBL/GenBank/DDBJ whole genome shotgun (WGS) entry which is preliminary data.</text>
</comment>
<gene>
    <name evidence="2 3" type="primary">def</name>
    <name evidence="3" type="ORF">COW36_04360</name>
</gene>
<dbReference type="NCBIfam" id="TIGR00079">
    <property type="entry name" value="pept_deformyl"/>
    <property type="match status" value="1"/>
</dbReference>
<dbReference type="EMBL" id="PFFQ01000012">
    <property type="protein sequence ID" value="PIW18532.1"/>
    <property type="molecule type" value="Genomic_DNA"/>
</dbReference>
<protein>
    <recommendedName>
        <fullName evidence="2">Peptide deformylase</fullName>
        <shortName evidence="2">PDF</shortName>
        <ecNumber evidence="2">3.5.1.88</ecNumber>
    </recommendedName>
    <alternativeName>
        <fullName evidence="2">Polypeptide deformylase</fullName>
    </alternativeName>
</protein>
<dbReference type="AlphaFoldDB" id="A0A2M7G8U4"/>
<sequence>MAIREVLTAPDPRLRQQCKAVQNISEVQELIQDLLDTMHASGHSVGIAAPQIGVLERVIVIDCTKHVKKSLGPLVLVNPVILQREDSYAMREGCMSLPDFLGPVTRARRIKVSALNREGQTIEIQAAKFEAVVIQHEIDHLDGILFIDRVSSPRTELIRRSEQMQKPEA</sequence>
<keyword evidence="2" id="KW-0479">Metal-binding</keyword>
<dbReference type="PIRSF" id="PIRSF004749">
    <property type="entry name" value="Pep_def"/>
    <property type="match status" value="1"/>
</dbReference>
<evidence type="ECO:0000256" key="1">
    <source>
        <dbReference type="ARBA" id="ARBA00010759"/>
    </source>
</evidence>
<dbReference type="SUPFAM" id="SSF56420">
    <property type="entry name" value="Peptide deformylase"/>
    <property type="match status" value="1"/>
</dbReference>
<dbReference type="NCBIfam" id="NF001159">
    <property type="entry name" value="PRK00150.1-3"/>
    <property type="match status" value="1"/>
</dbReference>
<keyword evidence="2" id="KW-0408">Iron</keyword>
<feature type="binding site" evidence="2">
    <location>
        <position position="140"/>
    </location>
    <ligand>
        <name>Fe cation</name>
        <dbReference type="ChEBI" id="CHEBI:24875"/>
    </ligand>
</feature>
<evidence type="ECO:0000313" key="3">
    <source>
        <dbReference type="EMBL" id="PIW18532.1"/>
    </source>
</evidence>
<dbReference type="GO" id="GO:0042586">
    <property type="term" value="F:peptide deformylase activity"/>
    <property type="evidence" value="ECO:0007669"/>
    <property type="project" value="UniProtKB-UniRule"/>
</dbReference>
<accession>A0A2M7G8U4</accession>
<dbReference type="HAMAP" id="MF_00163">
    <property type="entry name" value="Pep_deformylase"/>
    <property type="match status" value="1"/>
</dbReference>
<dbReference type="Gene3D" id="3.90.45.10">
    <property type="entry name" value="Peptide deformylase"/>
    <property type="match status" value="1"/>
</dbReference>
<dbReference type="PANTHER" id="PTHR10458">
    <property type="entry name" value="PEPTIDE DEFORMYLASE"/>
    <property type="match status" value="1"/>
</dbReference>
<feature type="binding site" evidence="2">
    <location>
        <position position="94"/>
    </location>
    <ligand>
        <name>Fe cation</name>
        <dbReference type="ChEBI" id="CHEBI:24875"/>
    </ligand>
</feature>
<dbReference type="EC" id="3.5.1.88" evidence="2"/>